<keyword evidence="2" id="KW-1185">Reference proteome</keyword>
<protein>
    <submittedName>
        <fullName evidence="1">Uncharacterized protein</fullName>
    </submittedName>
</protein>
<sequence>LGEGYFPYHLGDLIYLAYALLSGRVGFSTSGESTGYSVDDVADRFLSLILIAVLLTGRPRRSLPVGALVAVRTAL</sequence>
<dbReference type="AlphaFoldDB" id="A0A392UBS6"/>
<reference evidence="1 2" key="1">
    <citation type="journal article" date="2018" name="Front. Plant Sci.">
        <title>Red Clover (Trifolium pratense) and Zigzag Clover (T. medium) - A Picture of Genomic Similarities and Differences.</title>
        <authorList>
            <person name="Dluhosova J."/>
            <person name="Istvanek J."/>
            <person name="Nedelnik J."/>
            <person name="Repkova J."/>
        </authorList>
    </citation>
    <scope>NUCLEOTIDE SEQUENCE [LARGE SCALE GENOMIC DNA]</scope>
    <source>
        <strain evidence="2">cv. 10/8</strain>
        <tissue evidence="1">Leaf</tissue>
    </source>
</reference>
<name>A0A392UBS6_9FABA</name>
<evidence type="ECO:0000313" key="2">
    <source>
        <dbReference type="Proteomes" id="UP000265520"/>
    </source>
</evidence>
<evidence type="ECO:0000313" key="1">
    <source>
        <dbReference type="EMBL" id="MCI70973.1"/>
    </source>
</evidence>
<dbReference type="EMBL" id="LXQA010786900">
    <property type="protein sequence ID" value="MCI70973.1"/>
    <property type="molecule type" value="Genomic_DNA"/>
</dbReference>
<dbReference type="Proteomes" id="UP000265520">
    <property type="component" value="Unassembled WGS sequence"/>
</dbReference>
<proteinExistence type="predicted"/>
<feature type="non-terminal residue" evidence="1">
    <location>
        <position position="1"/>
    </location>
</feature>
<organism evidence="1 2">
    <name type="scientific">Trifolium medium</name>
    <dbReference type="NCBI Taxonomy" id="97028"/>
    <lineage>
        <taxon>Eukaryota</taxon>
        <taxon>Viridiplantae</taxon>
        <taxon>Streptophyta</taxon>
        <taxon>Embryophyta</taxon>
        <taxon>Tracheophyta</taxon>
        <taxon>Spermatophyta</taxon>
        <taxon>Magnoliopsida</taxon>
        <taxon>eudicotyledons</taxon>
        <taxon>Gunneridae</taxon>
        <taxon>Pentapetalae</taxon>
        <taxon>rosids</taxon>
        <taxon>fabids</taxon>
        <taxon>Fabales</taxon>
        <taxon>Fabaceae</taxon>
        <taxon>Papilionoideae</taxon>
        <taxon>50 kb inversion clade</taxon>
        <taxon>NPAAA clade</taxon>
        <taxon>Hologalegina</taxon>
        <taxon>IRL clade</taxon>
        <taxon>Trifolieae</taxon>
        <taxon>Trifolium</taxon>
    </lineage>
</organism>
<accession>A0A392UBS6</accession>
<comment type="caution">
    <text evidence="1">The sequence shown here is derived from an EMBL/GenBank/DDBJ whole genome shotgun (WGS) entry which is preliminary data.</text>
</comment>